<feature type="non-terminal residue" evidence="1">
    <location>
        <position position="1"/>
    </location>
</feature>
<dbReference type="InterPro" id="IPR011990">
    <property type="entry name" value="TPR-like_helical_dom_sf"/>
</dbReference>
<dbReference type="PATRIC" id="fig|765913.3.peg.4066"/>
<dbReference type="SMART" id="SM00028">
    <property type="entry name" value="TPR"/>
    <property type="match status" value="6"/>
</dbReference>
<proteinExistence type="predicted"/>
<dbReference type="Proteomes" id="UP000004200">
    <property type="component" value="Unassembled WGS sequence"/>
</dbReference>
<gene>
    <name evidence="1" type="ORF">ThidrDRAFT_3993</name>
</gene>
<evidence type="ECO:0000313" key="1">
    <source>
        <dbReference type="EMBL" id="EGV28158.1"/>
    </source>
</evidence>
<reference evidence="1 2" key="1">
    <citation type="submission" date="2011-06" db="EMBL/GenBank/DDBJ databases">
        <title>The draft genome of Thiorhodococcus drewsii AZ1.</title>
        <authorList>
            <consortium name="US DOE Joint Genome Institute (JGI-PGF)"/>
            <person name="Lucas S."/>
            <person name="Han J."/>
            <person name="Lapidus A."/>
            <person name="Cheng J.-F."/>
            <person name="Goodwin L."/>
            <person name="Pitluck S."/>
            <person name="Peters L."/>
            <person name="Land M.L."/>
            <person name="Hauser L."/>
            <person name="Vogl K."/>
            <person name="Liu Z."/>
            <person name="Imhoff J."/>
            <person name="Thiel V."/>
            <person name="Frigaard N.-U."/>
            <person name="Bryant D.A."/>
            <person name="Woyke T.J."/>
        </authorList>
    </citation>
    <scope>NUCLEOTIDE SEQUENCE [LARGE SCALE GENOMIC DNA]</scope>
    <source>
        <strain evidence="1 2">AZ1</strain>
    </source>
</reference>
<evidence type="ECO:0000313" key="2">
    <source>
        <dbReference type="Proteomes" id="UP000004200"/>
    </source>
</evidence>
<dbReference type="STRING" id="765913.ThidrDRAFT_3993"/>
<dbReference type="AlphaFoldDB" id="G2E6T0"/>
<protein>
    <recommendedName>
        <fullName evidence="3">Tetratricopeptide repeat protein</fullName>
    </recommendedName>
</protein>
<comment type="caution">
    <text evidence="1">The sequence shown here is derived from an EMBL/GenBank/DDBJ whole genome shotgun (WGS) entry which is preliminary data.</text>
</comment>
<dbReference type="EMBL" id="AFWT01000044">
    <property type="protein sequence ID" value="EGV28158.1"/>
    <property type="molecule type" value="Genomic_DNA"/>
</dbReference>
<accession>G2E6T0</accession>
<organism evidence="1 2">
    <name type="scientific">Thiorhodococcus drewsii AZ1</name>
    <dbReference type="NCBI Taxonomy" id="765913"/>
    <lineage>
        <taxon>Bacteria</taxon>
        <taxon>Pseudomonadati</taxon>
        <taxon>Pseudomonadota</taxon>
        <taxon>Gammaproteobacteria</taxon>
        <taxon>Chromatiales</taxon>
        <taxon>Chromatiaceae</taxon>
        <taxon>Thiorhodococcus</taxon>
    </lineage>
</organism>
<dbReference type="InterPro" id="IPR019734">
    <property type="entry name" value="TPR_rpt"/>
</dbReference>
<dbReference type="SUPFAM" id="SSF48452">
    <property type="entry name" value="TPR-like"/>
    <property type="match status" value="1"/>
</dbReference>
<dbReference type="eggNOG" id="COG0457">
    <property type="taxonomic scope" value="Bacteria"/>
</dbReference>
<evidence type="ECO:0008006" key="3">
    <source>
        <dbReference type="Google" id="ProtNLM"/>
    </source>
</evidence>
<dbReference type="RefSeq" id="WP_007042706.1">
    <property type="nucleotide sequence ID" value="NZ_AFWT01000044.1"/>
</dbReference>
<sequence>DYDAAIAIAEAVRQRLEPEGRWEIDLRHALASAYMNRGNTKQSASGHGPAAALADYDAAIAIREAVRQRLEPEGRWEIDLRNDLAAAYVNRGNAKQSASDHGPAAALADYDAAIAIRETVRQRLEPEGRWEDDLRHALASAYMNRGNTKQSASSHGPAAALDDYDAAIAIAEAVRQRLEPEGRWEIDLRNDLAGAYVNRGNAKQSASGHGPAAAIADYDAAIAIAEAVRQRLEPEGRWEDDLASVYVNRGNAKRSASGHGPAAALADYDAAIAIRETVRQRLEPEGRWEVDLRHALASAYINRGNAKQSASGHGPAALADYDAAIAIREGIRDLLLRFGGEAAWPAWARFELAQLYLIRIRLKGARGSVPDQDAVRSIAEGLAATEQQQLATELLGGLALAKLPQPVLWAIERLLRPLAGWIQRLQQRAQSEVMSWKR</sequence>
<keyword evidence="2" id="KW-1185">Reference proteome</keyword>
<name>G2E6T0_9GAMM</name>
<dbReference type="Gene3D" id="1.25.40.10">
    <property type="entry name" value="Tetratricopeptide repeat domain"/>
    <property type="match status" value="2"/>
</dbReference>